<evidence type="ECO:0000256" key="1">
    <source>
        <dbReference type="SAM" id="Phobius"/>
    </source>
</evidence>
<accession>A0A149QXK4</accession>
<reference evidence="2 3" key="1">
    <citation type="submission" date="2015-06" db="EMBL/GenBank/DDBJ databases">
        <title>Improved classification and identification of acetic acid bacteria using matrix-assisted laser desorption/ionization time-of-flight mass spectrometry; Gluconobacter nephelii and Gluconobacter uchimurae are later heterotypic synonyms of Gluconobacter japonicus and Gluconobacter oxydans, respectively.</title>
        <authorList>
            <person name="Li L."/>
            <person name="Cleenwerck I."/>
            <person name="De Vuyst L."/>
            <person name="Vandamme P."/>
        </authorList>
    </citation>
    <scope>NUCLEOTIDE SEQUENCE [LARGE SCALE GENOMIC DNA]</scope>
    <source>
        <strain evidence="2 3">LMG 1764</strain>
    </source>
</reference>
<keyword evidence="1" id="KW-0812">Transmembrane</keyword>
<evidence type="ECO:0000313" key="3">
    <source>
        <dbReference type="Proteomes" id="UP000075573"/>
    </source>
</evidence>
<name>A0A149QXK4_9PROT</name>
<keyword evidence="1" id="KW-1133">Transmembrane helix</keyword>
<dbReference type="Proteomes" id="UP000075573">
    <property type="component" value="Unassembled WGS sequence"/>
</dbReference>
<comment type="caution">
    <text evidence="2">The sequence shown here is derived from an EMBL/GenBank/DDBJ whole genome shotgun (WGS) entry which is preliminary data.</text>
</comment>
<feature type="transmembrane region" description="Helical" evidence="1">
    <location>
        <begin position="191"/>
        <end position="211"/>
    </location>
</feature>
<dbReference type="InterPro" id="IPR009663">
    <property type="entry name" value="PAP_PilO"/>
</dbReference>
<dbReference type="Pfam" id="PF06864">
    <property type="entry name" value="PAP_PilO"/>
    <property type="match status" value="1"/>
</dbReference>
<sequence length="469" mass="52052">MEDVEAVFAPEEGEARDNFANSGVIEVGKKSYAYGLHWSVATEDVSGRRFLPYVRQAAADEGADLICIEGQSAFGLASKEAGHTRGMRPLATSLAYNLTDPFLAAFAIEGHGYYVLASRDGHILPGCERMFAEEEEARSFFSEMMTRANWSQLVAPESFALSGTEARELTELVTSSRSRVRLMDATRRTMVVRTVACALAVVLVAAGYFAYTTWKQIRMNELHNIQLAKANADIARQRAKHAAEIAAQTWPYDGKPKGAFAIAACQEDMLGLEYRVPGWTAKKLTCEPESGKVTVLYEKTYGTINWLAPFLEKNAHGIDVKVGSSKDERSASAVWSFHNFTHVYGHHEPSLNNADEWKFLKTNFAELGMNPKLEIVTPAPAKTTRKSSKSQSEVTVFSHMNIEWSSGYPPMEFLRLFAPLQAFVVNSVSVDLVKGAWTVNANTYQKIIEQSNANRSYNQMIPFNKNAKP</sequence>
<dbReference type="AlphaFoldDB" id="A0A149QXK4"/>
<keyword evidence="1" id="KW-0472">Membrane</keyword>
<organism evidence="2 3">
    <name type="scientific">Gluconobacter potus</name>
    <dbReference type="NCBI Taxonomy" id="2724927"/>
    <lineage>
        <taxon>Bacteria</taxon>
        <taxon>Pseudomonadati</taxon>
        <taxon>Pseudomonadota</taxon>
        <taxon>Alphaproteobacteria</taxon>
        <taxon>Acetobacterales</taxon>
        <taxon>Acetobacteraceae</taxon>
        <taxon>Gluconobacter</taxon>
    </lineage>
</organism>
<gene>
    <name evidence="2" type="ORF">AD929_04345</name>
</gene>
<dbReference type="EMBL" id="LHZB01000104">
    <property type="protein sequence ID" value="KXV02039.1"/>
    <property type="molecule type" value="Genomic_DNA"/>
</dbReference>
<dbReference type="PATRIC" id="fig|442.7.peg.2350"/>
<evidence type="ECO:0000313" key="2">
    <source>
        <dbReference type="EMBL" id="KXV02039.1"/>
    </source>
</evidence>
<proteinExistence type="predicted"/>
<evidence type="ECO:0008006" key="4">
    <source>
        <dbReference type="Google" id="ProtNLM"/>
    </source>
</evidence>
<protein>
    <recommendedName>
        <fullName evidence="4">Pilin accessory protein (PilO)</fullName>
    </recommendedName>
</protein>
<dbReference type="RefSeq" id="WP_062494667.1">
    <property type="nucleotide sequence ID" value="NZ_LHZB01000104.1"/>
</dbReference>